<proteinExistence type="predicted"/>
<organism evidence="1 2">
    <name type="scientific">Janthinobacterium lividum</name>
    <dbReference type="NCBI Taxonomy" id="29581"/>
    <lineage>
        <taxon>Bacteria</taxon>
        <taxon>Pseudomonadati</taxon>
        <taxon>Pseudomonadota</taxon>
        <taxon>Betaproteobacteria</taxon>
        <taxon>Burkholderiales</taxon>
        <taxon>Oxalobacteraceae</taxon>
        <taxon>Janthinobacterium</taxon>
    </lineage>
</organism>
<sequence>MPEENSVDNFVDKAKLTFRKMWTENFDRRQERHARKINHLKSMA</sequence>
<gene>
    <name evidence="1" type="ORF">RB624_27960</name>
</gene>
<evidence type="ECO:0000313" key="1">
    <source>
        <dbReference type="EMBL" id="MDQ4629735.1"/>
    </source>
</evidence>
<dbReference type="RefSeq" id="WP_256607843.1">
    <property type="nucleotide sequence ID" value="NZ_CBCRWJ010000012.1"/>
</dbReference>
<dbReference type="Proteomes" id="UP001237592">
    <property type="component" value="Unassembled WGS sequence"/>
</dbReference>
<accession>A0ABU0Y1M9</accession>
<reference evidence="1 2" key="1">
    <citation type="submission" date="2023-08" db="EMBL/GenBank/DDBJ databases">
        <title>Draft genome sequence of Janthinobacterium lividum.</title>
        <authorList>
            <person name="Chun B.H."/>
            <person name="Lee Y."/>
        </authorList>
    </citation>
    <scope>NUCLEOTIDE SEQUENCE [LARGE SCALE GENOMIC DNA]</scope>
    <source>
        <strain evidence="1 2">AMJK</strain>
    </source>
</reference>
<name>A0ABU0Y1M9_9BURK</name>
<keyword evidence="2" id="KW-1185">Reference proteome</keyword>
<protein>
    <submittedName>
        <fullName evidence="1">Uncharacterized protein</fullName>
    </submittedName>
</protein>
<comment type="caution">
    <text evidence="1">The sequence shown here is derived from an EMBL/GenBank/DDBJ whole genome shotgun (WGS) entry which is preliminary data.</text>
</comment>
<dbReference type="GeneID" id="80427291"/>
<dbReference type="EMBL" id="JAVFKP010000010">
    <property type="protein sequence ID" value="MDQ4629735.1"/>
    <property type="molecule type" value="Genomic_DNA"/>
</dbReference>
<evidence type="ECO:0000313" key="2">
    <source>
        <dbReference type="Proteomes" id="UP001237592"/>
    </source>
</evidence>